<keyword evidence="2" id="KW-0812">Transmembrane</keyword>
<protein>
    <submittedName>
        <fullName evidence="4">EamA family transporter</fullName>
    </submittedName>
</protein>
<accession>A0A5C1YIS4</accession>
<dbReference type="Proteomes" id="UP000324678">
    <property type="component" value="Chromosome"/>
</dbReference>
<organism evidence="4 5">
    <name type="scientific">Agromyces intestinalis</name>
    <dbReference type="NCBI Taxonomy" id="2592652"/>
    <lineage>
        <taxon>Bacteria</taxon>
        <taxon>Bacillati</taxon>
        <taxon>Actinomycetota</taxon>
        <taxon>Actinomycetes</taxon>
        <taxon>Micrococcales</taxon>
        <taxon>Microbacteriaceae</taxon>
        <taxon>Agromyces</taxon>
    </lineage>
</organism>
<dbReference type="EMBL" id="CP043505">
    <property type="protein sequence ID" value="QEO15019.1"/>
    <property type="molecule type" value="Genomic_DNA"/>
</dbReference>
<feature type="transmembrane region" description="Helical" evidence="2">
    <location>
        <begin position="266"/>
        <end position="285"/>
    </location>
</feature>
<feature type="transmembrane region" description="Helical" evidence="2">
    <location>
        <begin position="147"/>
        <end position="166"/>
    </location>
</feature>
<gene>
    <name evidence="4" type="ORF">FLP10_11780</name>
</gene>
<feature type="transmembrane region" description="Helical" evidence="2">
    <location>
        <begin position="117"/>
        <end position="135"/>
    </location>
</feature>
<evidence type="ECO:0000256" key="1">
    <source>
        <dbReference type="ARBA" id="ARBA00007362"/>
    </source>
</evidence>
<dbReference type="InterPro" id="IPR037185">
    <property type="entry name" value="EmrE-like"/>
</dbReference>
<evidence type="ECO:0000313" key="5">
    <source>
        <dbReference type="Proteomes" id="UP000324678"/>
    </source>
</evidence>
<dbReference type="RefSeq" id="WP_149161038.1">
    <property type="nucleotide sequence ID" value="NZ_CP043505.1"/>
</dbReference>
<feature type="transmembrane region" description="Helical" evidence="2">
    <location>
        <begin position="89"/>
        <end position="111"/>
    </location>
</feature>
<dbReference type="Gene3D" id="1.10.3730.20">
    <property type="match status" value="1"/>
</dbReference>
<dbReference type="OrthoDB" id="68076at2"/>
<dbReference type="Pfam" id="PF00892">
    <property type="entry name" value="EamA"/>
    <property type="match status" value="1"/>
</dbReference>
<feature type="transmembrane region" description="Helical" evidence="2">
    <location>
        <begin position="31"/>
        <end position="49"/>
    </location>
</feature>
<dbReference type="GO" id="GO:0016020">
    <property type="term" value="C:membrane"/>
    <property type="evidence" value="ECO:0007669"/>
    <property type="project" value="InterPro"/>
</dbReference>
<dbReference type="SUPFAM" id="SSF103481">
    <property type="entry name" value="Multidrug resistance efflux transporter EmrE"/>
    <property type="match status" value="2"/>
</dbReference>
<feature type="transmembrane region" description="Helical" evidence="2">
    <location>
        <begin position="319"/>
        <end position="336"/>
    </location>
</feature>
<evidence type="ECO:0000313" key="4">
    <source>
        <dbReference type="EMBL" id="QEO15019.1"/>
    </source>
</evidence>
<dbReference type="InterPro" id="IPR000620">
    <property type="entry name" value="EamA_dom"/>
</dbReference>
<name>A0A5C1YIS4_9MICO</name>
<proteinExistence type="inferred from homology"/>
<dbReference type="KEGG" id="ail:FLP10_11780"/>
<keyword evidence="2" id="KW-0472">Membrane</keyword>
<evidence type="ECO:0000259" key="3">
    <source>
        <dbReference type="Pfam" id="PF00892"/>
    </source>
</evidence>
<dbReference type="AlphaFoldDB" id="A0A5C1YIS4"/>
<feature type="domain" description="EamA" evidence="3">
    <location>
        <begin position="266"/>
        <end position="334"/>
    </location>
</feature>
<feature type="transmembrane region" description="Helical" evidence="2">
    <location>
        <begin position="291"/>
        <end position="312"/>
    </location>
</feature>
<sequence>MLTAVLALSGAFVYGAADFVGGLAAKRISSVLAVALGAASGLIALLLVLPALGASWRATDLAWGALAGVAGTIAIGLLYACLAIGPMSILSPLTAVVSAITPMVWGVAVGGERFGPLGAWAIGLALVAVVLVGFVPERGAVRPIARGILMAIGSGAGIGTYYILIAQTSDASGLAPLVATRSVTAVLGFAAAGAVALVVLRRRAAAAAEFAGDAGAAGAGAAGAGAADAGAAAATASASAADTGAGAGAGAGAAAAAASRKRGVRLALGAGLADAAANALLLLALRAGDLSVAAVLGALYPAGTILLAAIVLKERIAPVQWVGLVLALAAAAMLAVG</sequence>
<comment type="similarity">
    <text evidence="1">Belongs to the EamA transporter family.</text>
</comment>
<feature type="transmembrane region" description="Helical" evidence="2">
    <location>
        <begin position="6"/>
        <end position="24"/>
    </location>
</feature>
<reference evidence="4 5" key="1">
    <citation type="submission" date="2019-09" db="EMBL/GenBank/DDBJ databases">
        <title>Genome sequencing of strain KACC 19306.</title>
        <authorList>
            <person name="Heo J."/>
            <person name="Kim S.-J."/>
            <person name="Kim J.-S."/>
            <person name="Hong S.-B."/>
            <person name="Kwon S.-W."/>
        </authorList>
    </citation>
    <scope>NUCLEOTIDE SEQUENCE [LARGE SCALE GENOMIC DNA]</scope>
    <source>
        <strain evidence="4 5">KACC 19306</strain>
    </source>
</reference>
<feature type="transmembrane region" description="Helical" evidence="2">
    <location>
        <begin position="178"/>
        <end position="200"/>
    </location>
</feature>
<feature type="transmembrane region" description="Helical" evidence="2">
    <location>
        <begin position="61"/>
        <end position="82"/>
    </location>
</feature>
<evidence type="ECO:0000256" key="2">
    <source>
        <dbReference type="SAM" id="Phobius"/>
    </source>
</evidence>
<keyword evidence="5" id="KW-1185">Reference proteome</keyword>
<keyword evidence="2" id="KW-1133">Transmembrane helix</keyword>